<organism evidence="2 3">
    <name type="scientific">Cylicocyclus nassatus</name>
    <name type="common">Nematode worm</name>
    <dbReference type="NCBI Taxonomy" id="53992"/>
    <lineage>
        <taxon>Eukaryota</taxon>
        <taxon>Metazoa</taxon>
        <taxon>Ecdysozoa</taxon>
        <taxon>Nematoda</taxon>
        <taxon>Chromadorea</taxon>
        <taxon>Rhabditida</taxon>
        <taxon>Rhabditina</taxon>
        <taxon>Rhabditomorpha</taxon>
        <taxon>Strongyloidea</taxon>
        <taxon>Strongylidae</taxon>
        <taxon>Cylicocyclus</taxon>
    </lineage>
</organism>
<protein>
    <recommendedName>
        <fullName evidence="4">Endonuclease/exonuclease/phosphatase domain-containing protein</fullName>
    </recommendedName>
</protein>
<comment type="caution">
    <text evidence="2">The sequence shown here is derived from an EMBL/GenBank/DDBJ whole genome shotgun (WGS) entry which is preliminary data.</text>
</comment>
<evidence type="ECO:0008006" key="4">
    <source>
        <dbReference type="Google" id="ProtNLM"/>
    </source>
</evidence>
<dbReference type="SUPFAM" id="SSF56219">
    <property type="entry name" value="DNase I-like"/>
    <property type="match status" value="1"/>
</dbReference>
<name>A0AA36GGY5_CYLNA</name>
<evidence type="ECO:0000313" key="2">
    <source>
        <dbReference type="EMBL" id="CAJ0592014.1"/>
    </source>
</evidence>
<gene>
    <name evidence="2" type="ORF">CYNAS_LOCUS3997</name>
</gene>
<sequence length="172" mass="18826">MLCTYNARTVSTNADLHALLDAAEHINYHIIALQETKSRKKDVRQMSDGTLIIRGEKVSSRNVGGVSFVVHPSIVHLVDSHEILSPRLGILRLRPPRQKTISIINCYSPTSAADDSKLDAFYEDVEEVVRNEKSFYKNIGSGSLDTGSETKTATVSLGSSPPHDSSMETPSS</sequence>
<evidence type="ECO:0000313" key="3">
    <source>
        <dbReference type="Proteomes" id="UP001176961"/>
    </source>
</evidence>
<reference evidence="2" key="1">
    <citation type="submission" date="2023-07" db="EMBL/GenBank/DDBJ databases">
        <authorList>
            <consortium name="CYATHOMIX"/>
        </authorList>
    </citation>
    <scope>NUCLEOTIDE SEQUENCE</scope>
    <source>
        <strain evidence="2">N/A</strain>
    </source>
</reference>
<accession>A0AA36GGY5</accession>
<keyword evidence="3" id="KW-1185">Reference proteome</keyword>
<dbReference type="Proteomes" id="UP001176961">
    <property type="component" value="Unassembled WGS sequence"/>
</dbReference>
<dbReference type="Gene3D" id="3.60.10.10">
    <property type="entry name" value="Endonuclease/exonuclease/phosphatase"/>
    <property type="match status" value="1"/>
</dbReference>
<dbReference type="InterPro" id="IPR036691">
    <property type="entry name" value="Endo/exonu/phosph_ase_sf"/>
</dbReference>
<proteinExistence type="predicted"/>
<feature type="compositionally biased region" description="Polar residues" evidence="1">
    <location>
        <begin position="140"/>
        <end position="172"/>
    </location>
</feature>
<evidence type="ECO:0000256" key="1">
    <source>
        <dbReference type="SAM" id="MobiDB-lite"/>
    </source>
</evidence>
<dbReference type="AlphaFoldDB" id="A0AA36GGY5"/>
<feature type="region of interest" description="Disordered" evidence="1">
    <location>
        <begin position="139"/>
        <end position="172"/>
    </location>
</feature>
<dbReference type="EMBL" id="CATQJL010000001">
    <property type="protein sequence ID" value="CAJ0592014.1"/>
    <property type="molecule type" value="Genomic_DNA"/>
</dbReference>